<dbReference type="Pfam" id="PF16079">
    <property type="entry name" value="Phage_holin_5_2"/>
    <property type="match status" value="1"/>
</dbReference>
<dbReference type="InterPro" id="IPR032111">
    <property type="entry name" value="Clostridium_phage_holin"/>
</dbReference>
<keyword evidence="1" id="KW-1133">Transmembrane helix</keyword>
<dbReference type="EMBL" id="BMEY01000006">
    <property type="protein sequence ID" value="GGA71374.1"/>
    <property type="molecule type" value="Genomic_DNA"/>
</dbReference>
<keyword evidence="1" id="KW-0812">Transmembrane</keyword>
<reference evidence="2" key="1">
    <citation type="journal article" date="2014" name="Int. J. Syst. Evol. Microbiol.">
        <title>Complete genome sequence of Corynebacterium casei LMG S-19264T (=DSM 44701T), isolated from a smear-ripened cheese.</title>
        <authorList>
            <consortium name="US DOE Joint Genome Institute (JGI-PGF)"/>
            <person name="Walter F."/>
            <person name="Albersmeier A."/>
            <person name="Kalinowski J."/>
            <person name="Ruckert C."/>
        </authorList>
    </citation>
    <scope>NUCLEOTIDE SEQUENCE</scope>
    <source>
        <strain evidence="2">CGMCC 1.12408</strain>
    </source>
</reference>
<sequence>MDLSFDMYIRPDAFILIPVLYFIGVFLRQTPRIPEWSYVWIQLTFAIVACSLYYAWEIQSVVQGILVTGAAVISRDIIQNTIGGANWLQKSPEKDKVNKDE</sequence>
<proteinExistence type="predicted"/>
<dbReference type="AlphaFoldDB" id="A0A916RXC0"/>
<name>A0A916RXC0_9BACI</name>
<keyword evidence="3" id="KW-1185">Reference proteome</keyword>
<feature type="transmembrane region" description="Helical" evidence="1">
    <location>
        <begin position="12"/>
        <end position="30"/>
    </location>
</feature>
<evidence type="ECO:0008006" key="4">
    <source>
        <dbReference type="Google" id="ProtNLM"/>
    </source>
</evidence>
<feature type="transmembrane region" description="Helical" evidence="1">
    <location>
        <begin position="36"/>
        <end position="56"/>
    </location>
</feature>
<dbReference type="RefSeq" id="WP_188383970.1">
    <property type="nucleotide sequence ID" value="NZ_BMEY01000006.1"/>
</dbReference>
<dbReference type="Proteomes" id="UP000613512">
    <property type="component" value="Unassembled WGS sequence"/>
</dbReference>
<protein>
    <recommendedName>
        <fullName evidence="4">Holin</fullName>
    </recommendedName>
</protein>
<evidence type="ECO:0000256" key="1">
    <source>
        <dbReference type="SAM" id="Phobius"/>
    </source>
</evidence>
<evidence type="ECO:0000313" key="3">
    <source>
        <dbReference type="Proteomes" id="UP000613512"/>
    </source>
</evidence>
<organism evidence="2 3">
    <name type="scientific">Ornithinibacillus halotolerans</name>
    <dbReference type="NCBI Taxonomy" id="1274357"/>
    <lineage>
        <taxon>Bacteria</taxon>
        <taxon>Bacillati</taxon>
        <taxon>Bacillota</taxon>
        <taxon>Bacilli</taxon>
        <taxon>Bacillales</taxon>
        <taxon>Bacillaceae</taxon>
        <taxon>Ornithinibacillus</taxon>
    </lineage>
</organism>
<accession>A0A916RXC0</accession>
<reference evidence="2" key="2">
    <citation type="submission" date="2020-09" db="EMBL/GenBank/DDBJ databases">
        <authorList>
            <person name="Sun Q."/>
            <person name="Zhou Y."/>
        </authorList>
    </citation>
    <scope>NUCLEOTIDE SEQUENCE</scope>
    <source>
        <strain evidence="2">CGMCC 1.12408</strain>
    </source>
</reference>
<comment type="caution">
    <text evidence="2">The sequence shown here is derived from an EMBL/GenBank/DDBJ whole genome shotgun (WGS) entry which is preliminary data.</text>
</comment>
<keyword evidence="1" id="KW-0472">Membrane</keyword>
<evidence type="ECO:0000313" key="2">
    <source>
        <dbReference type="EMBL" id="GGA71374.1"/>
    </source>
</evidence>
<gene>
    <name evidence="2" type="ORF">GCM10008025_14090</name>
</gene>